<sequence>MSSVLLYLAIVAMWLGVLVPMWLRRDRYVLMDEDKDNAEGDTLIETPDQAAPSPATSEEEASVSEPVADSSSDPQFATNRRRARIRVRRRRTLLWCVAMVLVSSIAAFLGAVPWWGAAPAALLLGLYVTLLRVASKLEHEQQDLAARVRADRMRRARVEARRAAAAALEAEIIELEKKRGHVFDQYADHRRAVGD</sequence>
<feature type="region of interest" description="Disordered" evidence="1">
    <location>
        <begin position="39"/>
        <end position="75"/>
    </location>
</feature>
<accession>A0A4U3MG15</accession>
<gene>
    <name evidence="3" type="ORF">FDA94_14455</name>
</gene>
<evidence type="ECO:0000256" key="2">
    <source>
        <dbReference type="SAM" id="Phobius"/>
    </source>
</evidence>
<feature type="transmembrane region" description="Helical" evidence="2">
    <location>
        <begin position="6"/>
        <end position="23"/>
    </location>
</feature>
<name>A0A4U3MG15_9ACTN</name>
<dbReference type="AlphaFoldDB" id="A0A4U3MG15"/>
<keyword evidence="2" id="KW-1133">Transmembrane helix</keyword>
<proteinExistence type="predicted"/>
<organism evidence="3 4">
    <name type="scientific">Herbidospora galbida</name>
    <dbReference type="NCBI Taxonomy" id="2575442"/>
    <lineage>
        <taxon>Bacteria</taxon>
        <taxon>Bacillati</taxon>
        <taxon>Actinomycetota</taxon>
        <taxon>Actinomycetes</taxon>
        <taxon>Streptosporangiales</taxon>
        <taxon>Streptosporangiaceae</taxon>
        <taxon>Herbidospora</taxon>
    </lineage>
</organism>
<evidence type="ECO:0000256" key="1">
    <source>
        <dbReference type="SAM" id="MobiDB-lite"/>
    </source>
</evidence>
<evidence type="ECO:0000313" key="4">
    <source>
        <dbReference type="Proteomes" id="UP000308705"/>
    </source>
</evidence>
<keyword evidence="4" id="KW-1185">Reference proteome</keyword>
<dbReference type="RefSeq" id="WP_137247578.1">
    <property type="nucleotide sequence ID" value="NZ_SZQA01000012.1"/>
</dbReference>
<evidence type="ECO:0008006" key="5">
    <source>
        <dbReference type="Google" id="ProtNLM"/>
    </source>
</evidence>
<dbReference type="OrthoDB" id="3544402at2"/>
<protein>
    <recommendedName>
        <fullName evidence="5">Transmembrane protein</fullName>
    </recommendedName>
</protein>
<feature type="compositionally biased region" description="Low complexity" evidence="1">
    <location>
        <begin position="63"/>
        <end position="74"/>
    </location>
</feature>
<reference evidence="3 4" key="1">
    <citation type="submission" date="2019-04" db="EMBL/GenBank/DDBJ databases">
        <title>Herbidospora sp. NEAU-GS14.nov., a novel actinomycete isolated from soil.</title>
        <authorList>
            <person name="Han L."/>
        </authorList>
    </citation>
    <scope>NUCLEOTIDE SEQUENCE [LARGE SCALE GENOMIC DNA]</scope>
    <source>
        <strain evidence="3 4">NEAU-GS14</strain>
    </source>
</reference>
<dbReference type="Proteomes" id="UP000308705">
    <property type="component" value="Unassembled WGS sequence"/>
</dbReference>
<comment type="caution">
    <text evidence="3">The sequence shown here is derived from an EMBL/GenBank/DDBJ whole genome shotgun (WGS) entry which is preliminary data.</text>
</comment>
<evidence type="ECO:0000313" key="3">
    <source>
        <dbReference type="EMBL" id="TKK88121.1"/>
    </source>
</evidence>
<dbReference type="EMBL" id="SZQA01000012">
    <property type="protein sequence ID" value="TKK88121.1"/>
    <property type="molecule type" value="Genomic_DNA"/>
</dbReference>
<feature type="transmembrane region" description="Helical" evidence="2">
    <location>
        <begin position="92"/>
        <end position="111"/>
    </location>
</feature>
<keyword evidence="2" id="KW-0812">Transmembrane</keyword>
<keyword evidence="2" id="KW-0472">Membrane</keyword>